<dbReference type="SUPFAM" id="SSF54427">
    <property type="entry name" value="NTF2-like"/>
    <property type="match status" value="1"/>
</dbReference>
<keyword evidence="2" id="KW-1185">Reference proteome</keyword>
<evidence type="ECO:0000313" key="2">
    <source>
        <dbReference type="Proteomes" id="UP000503004"/>
    </source>
</evidence>
<organism evidence="1 2">
    <name type="scientific">Methylococcus geothermalis</name>
    <dbReference type="NCBI Taxonomy" id="2681310"/>
    <lineage>
        <taxon>Bacteria</taxon>
        <taxon>Pseudomonadati</taxon>
        <taxon>Pseudomonadota</taxon>
        <taxon>Gammaproteobacteria</taxon>
        <taxon>Methylococcales</taxon>
        <taxon>Methylococcaceae</taxon>
        <taxon>Methylococcus</taxon>
    </lineage>
</organism>
<name>A0A858Q5A7_9GAMM</name>
<accession>A0A858Q5A7</accession>
<dbReference type="RefSeq" id="WP_169602122.1">
    <property type="nucleotide sequence ID" value="NZ_CP046565.1"/>
</dbReference>
<dbReference type="KEGG" id="metu:GNH96_02880"/>
<dbReference type="EMBL" id="CP046565">
    <property type="protein sequence ID" value="QJD29017.1"/>
    <property type="molecule type" value="Genomic_DNA"/>
</dbReference>
<evidence type="ECO:0000313" key="1">
    <source>
        <dbReference type="EMBL" id="QJD29017.1"/>
    </source>
</evidence>
<gene>
    <name evidence="1" type="ORF">GNH96_02880</name>
</gene>
<dbReference type="AlphaFoldDB" id="A0A858Q5A7"/>
<dbReference type="Proteomes" id="UP000503004">
    <property type="component" value="Chromosome"/>
</dbReference>
<reference evidence="2" key="1">
    <citation type="submission" date="2019-12" db="EMBL/GenBank/DDBJ databases">
        <authorList>
            <person name="Awala S.I."/>
            <person name="Rhee S.K."/>
        </authorList>
    </citation>
    <scope>NUCLEOTIDE SEQUENCE [LARGE SCALE GENOMIC DNA]</scope>
    <source>
        <strain evidence="2">IM1</strain>
    </source>
</reference>
<proteinExistence type="predicted"/>
<protein>
    <submittedName>
        <fullName evidence="1">Nuclear transport factor 2 family protein</fullName>
    </submittedName>
</protein>
<dbReference type="InterPro" id="IPR032710">
    <property type="entry name" value="NTF2-like_dom_sf"/>
</dbReference>
<dbReference type="Gene3D" id="3.10.450.50">
    <property type="match status" value="1"/>
</dbReference>
<sequence length="200" mass="22763">MPAYPRAELEQMVERWLAANRDAERAGDWIQSLGAMYTEDAEYGWNMGPDQAFLARGRQQIMDWALGFHMEGFEQWRYPYDHVLIDEAQGEVIGFWRQVSPARRPDGSHYEVAGLGGSWFRYGGNDQWCWQRDFFDLGNVKALFMELAANGQLDAPVRRKIARLAKGQAMPGVYPLHPAPGALARLKGYYAMARIVLFGA</sequence>